<dbReference type="EMBL" id="KV427619">
    <property type="protein sequence ID" value="KZT07520.1"/>
    <property type="molecule type" value="Genomic_DNA"/>
</dbReference>
<dbReference type="AlphaFoldDB" id="A0A165EPY5"/>
<dbReference type="InParanoid" id="A0A165EPY5"/>
<dbReference type="GeneID" id="63829484"/>
<proteinExistence type="predicted"/>
<accession>A0A165EPY5</accession>
<name>A0A165EPY5_9APHY</name>
<organism evidence="1 2">
    <name type="scientific">Laetiporus sulphureus 93-53</name>
    <dbReference type="NCBI Taxonomy" id="1314785"/>
    <lineage>
        <taxon>Eukaryota</taxon>
        <taxon>Fungi</taxon>
        <taxon>Dikarya</taxon>
        <taxon>Basidiomycota</taxon>
        <taxon>Agaricomycotina</taxon>
        <taxon>Agaricomycetes</taxon>
        <taxon>Polyporales</taxon>
        <taxon>Laetiporus</taxon>
    </lineage>
</organism>
<gene>
    <name evidence="1" type="ORF">LAESUDRAFT_758528</name>
</gene>
<evidence type="ECO:0000313" key="1">
    <source>
        <dbReference type="EMBL" id="KZT07520.1"/>
    </source>
</evidence>
<protein>
    <submittedName>
        <fullName evidence="1">Uncharacterized protein</fullName>
    </submittedName>
</protein>
<reference evidence="1 2" key="1">
    <citation type="journal article" date="2016" name="Mol. Biol. Evol.">
        <title>Comparative Genomics of Early-Diverging Mushroom-Forming Fungi Provides Insights into the Origins of Lignocellulose Decay Capabilities.</title>
        <authorList>
            <person name="Nagy L.G."/>
            <person name="Riley R."/>
            <person name="Tritt A."/>
            <person name="Adam C."/>
            <person name="Daum C."/>
            <person name="Floudas D."/>
            <person name="Sun H."/>
            <person name="Yadav J.S."/>
            <person name="Pangilinan J."/>
            <person name="Larsson K.H."/>
            <person name="Matsuura K."/>
            <person name="Barry K."/>
            <person name="Labutti K."/>
            <person name="Kuo R."/>
            <person name="Ohm R.A."/>
            <person name="Bhattacharya S.S."/>
            <person name="Shirouzu T."/>
            <person name="Yoshinaga Y."/>
            <person name="Martin F.M."/>
            <person name="Grigoriev I.V."/>
            <person name="Hibbett D.S."/>
        </authorList>
    </citation>
    <scope>NUCLEOTIDE SEQUENCE [LARGE SCALE GENOMIC DNA]</scope>
    <source>
        <strain evidence="1 2">93-53</strain>
    </source>
</reference>
<evidence type="ECO:0000313" key="2">
    <source>
        <dbReference type="Proteomes" id="UP000076871"/>
    </source>
</evidence>
<dbReference type="Proteomes" id="UP000076871">
    <property type="component" value="Unassembled WGS sequence"/>
</dbReference>
<keyword evidence="2" id="KW-1185">Reference proteome</keyword>
<dbReference type="RefSeq" id="XP_040765260.1">
    <property type="nucleotide sequence ID" value="XM_040912456.1"/>
</dbReference>
<sequence length="269" mass="29025">MASHLVVHISQYEYLALRTSSLSLLPDALAAPAQDRLVCAHSTLFSQTSGDRPLKRLAAPLALGYSLNTADARSVRHYPRAVCERIANAQSIRAFATCRAPGFDRKRGDPTRSSRRLEARLHLLTRTGHGCARRVSQPPGSSSVLLASLTVRRARPAHALLLVGTTCSLRPQVRAAHVLNTVYFILCPPSLCATWSPQYISTPTRSCKATQAVSTGPALECAFHLPALRRVRSMPEGTRVSSLRVREGGAGVCLLGQQAKSSGVLDSVR</sequence>